<keyword evidence="1" id="KW-0812">Transmembrane</keyword>
<dbReference type="OrthoDB" id="8594505at2"/>
<reference evidence="3" key="1">
    <citation type="submission" date="2018-02" db="EMBL/GenBank/DDBJ databases">
        <authorList>
            <person name="O'Hara-Hanley K."/>
            <person name="Soby S."/>
        </authorList>
    </citation>
    <scope>NUCLEOTIDE SEQUENCE [LARGE SCALE GENOMIC DNA]</scope>
    <source>
        <strain evidence="3">MWU14-2602</strain>
    </source>
</reference>
<proteinExistence type="predicted"/>
<keyword evidence="1" id="KW-0472">Membrane</keyword>
<feature type="transmembrane region" description="Helical" evidence="1">
    <location>
        <begin position="40"/>
        <end position="64"/>
    </location>
</feature>
<dbReference type="RefSeq" id="WP_103902686.1">
    <property type="nucleotide sequence ID" value="NZ_PQWB01000040.1"/>
</dbReference>
<accession>A0A2S5DFZ3</accession>
<evidence type="ECO:0000313" key="2">
    <source>
        <dbReference type="EMBL" id="POZ62015.1"/>
    </source>
</evidence>
<evidence type="ECO:0000313" key="3">
    <source>
        <dbReference type="Proteomes" id="UP000237082"/>
    </source>
</evidence>
<keyword evidence="3" id="KW-1185">Reference proteome</keyword>
<protein>
    <submittedName>
        <fullName evidence="2">Uncharacterized protein</fullName>
    </submittedName>
</protein>
<keyword evidence="1" id="KW-1133">Transmembrane helix</keyword>
<gene>
    <name evidence="2" type="ORF">C2I19_10715</name>
</gene>
<dbReference type="Proteomes" id="UP000237082">
    <property type="component" value="Unassembled WGS sequence"/>
</dbReference>
<organism evidence="2 3">
    <name type="scientific">Chromobacterium alticapitis</name>
    <dbReference type="NCBI Taxonomy" id="2073169"/>
    <lineage>
        <taxon>Bacteria</taxon>
        <taxon>Pseudomonadati</taxon>
        <taxon>Pseudomonadota</taxon>
        <taxon>Betaproteobacteria</taxon>
        <taxon>Neisseriales</taxon>
        <taxon>Chromobacteriaceae</taxon>
        <taxon>Chromobacterium</taxon>
    </lineage>
</organism>
<dbReference type="EMBL" id="PQWB01000040">
    <property type="protein sequence ID" value="POZ62015.1"/>
    <property type="molecule type" value="Genomic_DNA"/>
</dbReference>
<name>A0A2S5DFZ3_9NEIS</name>
<dbReference type="AlphaFoldDB" id="A0A2S5DFZ3"/>
<evidence type="ECO:0000256" key="1">
    <source>
        <dbReference type="SAM" id="Phobius"/>
    </source>
</evidence>
<sequence length="87" mass="9699">MNYQDTAALLDSLIQLCHHIPLYLSNGLNWLSQLNWGHGALTLLLAILVCNALMVPAALAWQALDYCIAKPLARLHRLPQHKEAHHG</sequence>
<comment type="caution">
    <text evidence="2">The sequence shown here is derived from an EMBL/GenBank/DDBJ whole genome shotgun (WGS) entry which is preliminary data.</text>
</comment>